<dbReference type="OrthoDB" id="9805821at2"/>
<dbReference type="Gene3D" id="3.40.50.1700">
    <property type="entry name" value="Glycoside hydrolase family 3 C-terminal domain"/>
    <property type="match status" value="1"/>
</dbReference>
<comment type="catalytic activity">
    <reaction evidence="1">
        <text>Hydrolysis of terminal non-reducing N-acetyl-D-hexosamine residues in N-acetyl-beta-D-hexosaminides.</text>
        <dbReference type="EC" id="3.2.1.52"/>
    </reaction>
</comment>
<keyword evidence="5" id="KW-0326">Glycosidase</keyword>
<dbReference type="SUPFAM" id="SSF51445">
    <property type="entry name" value="(Trans)glycosidases"/>
    <property type="match status" value="1"/>
</dbReference>
<dbReference type="Pfam" id="PF00933">
    <property type="entry name" value="Glyco_hydro_3"/>
    <property type="match status" value="1"/>
</dbReference>
<evidence type="ECO:0000256" key="4">
    <source>
        <dbReference type="ARBA" id="ARBA00022801"/>
    </source>
</evidence>
<name>A0A5N1GK11_9LACT</name>
<dbReference type="PANTHER" id="PTHR30480">
    <property type="entry name" value="BETA-HEXOSAMINIDASE-RELATED"/>
    <property type="match status" value="1"/>
</dbReference>
<dbReference type="InterPro" id="IPR050226">
    <property type="entry name" value="NagZ_Beta-hexosaminidase"/>
</dbReference>
<proteinExistence type="inferred from homology"/>
<dbReference type="InterPro" id="IPR036881">
    <property type="entry name" value="Glyco_hydro_3_C_sf"/>
</dbReference>
<dbReference type="GO" id="GO:0009254">
    <property type="term" value="P:peptidoglycan turnover"/>
    <property type="evidence" value="ECO:0007669"/>
    <property type="project" value="TreeGrafter"/>
</dbReference>
<dbReference type="Gene3D" id="3.20.20.300">
    <property type="entry name" value="Glycoside hydrolase, family 3, N-terminal domain"/>
    <property type="match status" value="1"/>
</dbReference>
<comment type="caution">
    <text evidence="7">The sequence shown here is derived from an EMBL/GenBank/DDBJ whole genome shotgun (WGS) entry which is preliminary data.</text>
</comment>
<dbReference type="Proteomes" id="UP000327148">
    <property type="component" value="Unassembled WGS sequence"/>
</dbReference>
<dbReference type="InterPro" id="IPR001764">
    <property type="entry name" value="Glyco_hydro_3_N"/>
</dbReference>
<dbReference type="GO" id="GO:0005975">
    <property type="term" value="P:carbohydrate metabolic process"/>
    <property type="evidence" value="ECO:0007669"/>
    <property type="project" value="InterPro"/>
</dbReference>
<sequence>MQSMAEVKMQKVDLTKAPYNLDKKGVQWVEDTIKNMSIDEKIGQLFFNMGASAEEDYLKSVLDTYHIAGVRYNKSDADTVYNQNKILQENSKIPVLIAANTEAGGDGACTDGTYVGHEVKLAATNDPKYGYEMGRIAGDEAAAIGCNMSFAPIVDLQSNWRNPIISVRTWSSDVQKVIDFSLNYLKGISEKGIIATAKHFPGDGNDERDHHLSFATNHASIEEWDNSYGKIYSALFDAGLPAIMAGHIGLPSYAKAINPDISDSEAMLPATLSREILLGLLKDKMGFNGAVITDASHMVAMTGALSRRDILPTAIASGCDLFLFFNDPDEDFQWMKEGYENGTITDERLEDALRRTLGLKASIGLHEKDPKSLLAPKEEALAHINTEENQAMAREVADKAITLVKNNQEDVFPVTPERYKNVLLVMNEGVKGGFGQLIASKESPADIMKDIMEKRGFNVEVWESTEEKIMKLPKEERSAAVANVYAQKQPIANLTDKYDLVINLAKIAAGTVQRVSWPASKGTPDSPFYVNEIPTIMVSVNHPFHLVDVPQVQTYINAYDDKPFNLEILMDKLQEGPEAFKGVDPVDSFCGKEDTYYNVKEVYENRINPAKTKA</sequence>
<evidence type="ECO:0000256" key="3">
    <source>
        <dbReference type="ARBA" id="ARBA00012663"/>
    </source>
</evidence>
<dbReference type="InterPro" id="IPR017853">
    <property type="entry name" value="GH"/>
</dbReference>
<protein>
    <recommendedName>
        <fullName evidence="3">beta-N-acetylhexosaminidase</fullName>
        <ecNumber evidence="3">3.2.1.52</ecNumber>
    </recommendedName>
</protein>
<gene>
    <name evidence="7" type="ORF">F6I03_05435</name>
</gene>
<evidence type="ECO:0000313" key="7">
    <source>
        <dbReference type="EMBL" id="KAA9301325.1"/>
    </source>
</evidence>
<accession>A0A5N1GK11</accession>
<dbReference type="InterPro" id="IPR036962">
    <property type="entry name" value="Glyco_hydro_3_N_sf"/>
</dbReference>
<dbReference type="EC" id="3.2.1.52" evidence="3"/>
<reference evidence="7 8" key="1">
    <citation type="submission" date="2019-09" db="EMBL/GenBank/DDBJ databases">
        <title>Draft genome sequence assemblies of isolates from the urinary tract.</title>
        <authorList>
            <person name="Mores C.R."/>
            <person name="Putonti C."/>
            <person name="Wolfe A.J."/>
        </authorList>
    </citation>
    <scope>NUCLEOTIDE SEQUENCE [LARGE SCALE GENOMIC DNA]</scope>
    <source>
        <strain evidence="7 8">UMB623</strain>
    </source>
</reference>
<keyword evidence="4" id="KW-0378">Hydrolase</keyword>
<organism evidence="7 8">
    <name type="scientific">Aerococcus sanguinicola</name>
    <dbReference type="NCBI Taxonomy" id="119206"/>
    <lineage>
        <taxon>Bacteria</taxon>
        <taxon>Bacillati</taxon>
        <taxon>Bacillota</taxon>
        <taxon>Bacilli</taxon>
        <taxon>Lactobacillales</taxon>
        <taxon>Aerococcaceae</taxon>
        <taxon>Aerococcus</taxon>
    </lineage>
</organism>
<evidence type="ECO:0000256" key="1">
    <source>
        <dbReference type="ARBA" id="ARBA00001231"/>
    </source>
</evidence>
<evidence type="ECO:0000259" key="6">
    <source>
        <dbReference type="Pfam" id="PF00933"/>
    </source>
</evidence>
<dbReference type="PANTHER" id="PTHR30480:SF13">
    <property type="entry name" value="BETA-HEXOSAMINIDASE"/>
    <property type="match status" value="1"/>
</dbReference>
<evidence type="ECO:0000256" key="5">
    <source>
        <dbReference type="ARBA" id="ARBA00023295"/>
    </source>
</evidence>
<dbReference type="EMBL" id="VYWO01000002">
    <property type="protein sequence ID" value="KAA9301325.1"/>
    <property type="molecule type" value="Genomic_DNA"/>
</dbReference>
<dbReference type="AlphaFoldDB" id="A0A5N1GK11"/>
<feature type="domain" description="Glycoside hydrolase family 3 N-terminal" evidence="6">
    <location>
        <begin position="38"/>
        <end position="357"/>
    </location>
</feature>
<dbReference type="STRING" id="119206.AWM72_03455"/>
<evidence type="ECO:0000313" key="8">
    <source>
        <dbReference type="Proteomes" id="UP000327148"/>
    </source>
</evidence>
<dbReference type="GO" id="GO:0004563">
    <property type="term" value="F:beta-N-acetylhexosaminidase activity"/>
    <property type="evidence" value="ECO:0007669"/>
    <property type="project" value="UniProtKB-EC"/>
</dbReference>
<comment type="similarity">
    <text evidence="2">Belongs to the glycosyl hydrolase 3 family.</text>
</comment>
<evidence type="ECO:0000256" key="2">
    <source>
        <dbReference type="ARBA" id="ARBA00005336"/>
    </source>
</evidence>